<keyword evidence="3" id="KW-0496">Mitochondrion</keyword>
<accession>A0A8A3P3J4</accession>
<organism evidence="7 8">
    <name type="scientific">Monilinia vaccinii-corymbosi</name>
    <dbReference type="NCBI Taxonomy" id="61207"/>
    <lineage>
        <taxon>Eukaryota</taxon>
        <taxon>Fungi</taxon>
        <taxon>Dikarya</taxon>
        <taxon>Ascomycota</taxon>
        <taxon>Pezizomycotina</taxon>
        <taxon>Leotiomycetes</taxon>
        <taxon>Helotiales</taxon>
        <taxon>Sclerotiniaceae</taxon>
        <taxon>Monilinia</taxon>
    </lineage>
</organism>
<evidence type="ECO:0000313" key="7">
    <source>
        <dbReference type="EMBL" id="QSZ29421.1"/>
    </source>
</evidence>
<dbReference type="Pfam" id="PF09597">
    <property type="entry name" value="SAM_Ribosomal_mS41"/>
    <property type="match status" value="1"/>
</dbReference>
<evidence type="ECO:0000256" key="5">
    <source>
        <dbReference type="SAM" id="MobiDB-lite"/>
    </source>
</evidence>
<dbReference type="EMBL" id="CP063405">
    <property type="protein sequence ID" value="QSZ29421.1"/>
    <property type="molecule type" value="Genomic_DNA"/>
</dbReference>
<dbReference type="SMART" id="SM01238">
    <property type="entry name" value="IGR"/>
    <property type="match status" value="1"/>
</dbReference>
<feature type="domain" description="Small ribosomal subunit protein mS41 SAM" evidence="6">
    <location>
        <begin position="49"/>
        <end position="105"/>
    </location>
</feature>
<name>A0A8A3P3J4_9HELO</name>
<feature type="region of interest" description="Disordered" evidence="5">
    <location>
        <begin position="207"/>
        <end position="235"/>
    </location>
</feature>
<comment type="similarity">
    <text evidence="2">Belongs to the mitochondrion-specific ribosomal protein mS41 family.</text>
</comment>
<dbReference type="SUPFAM" id="SSF47769">
    <property type="entry name" value="SAM/Pointed domain"/>
    <property type="match status" value="1"/>
</dbReference>
<dbReference type="AlphaFoldDB" id="A0A8A3P3J4"/>
<reference evidence="7" key="1">
    <citation type="submission" date="2020-10" db="EMBL/GenBank/DDBJ databases">
        <title>Genome Sequence of Monilinia vaccinii-corymbosi Sheds Light on Mummy Berry Disease Infection of Blueberry and Mating Type.</title>
        <authorList>
            <person name="Yow A.G."/>
            <person name="Zhang Y."/>
            <person name="Bansal K."/>
            <person name="Eacker S.M."/>
            <person name="Sullivan S."/>
            <person name="Liachko I."/>
            <person name="Cubeta M.A."/>
            <person name="Rollins J.A."/>
            <person name="Ashrafi H."/>
        </authorList>
    </citation>
    <scope>NUCLEOTIDE SEQUENCE</scope>
    <source>
        <strain evidence="7">RL-1</strain>
    </source>
</reference>
<evidence type="ECO:0000256" key="1">
    <source>
        <dbReference type="ARBA" id="ARBA00004173"/>
    </source>
</evidence>
<evidence type="ECO:0000256" key="4">
    <source>
        <dbReference type="ARBA" id="ARBA00035129"/>
    </source>
</evidence>
<dbReference type="GO" id="GO:0005739">
    <property type="term" value="C:mitochondrion"/>
    <property type="evidence" value="ECO:0007669"/>
    <property type="project" value="UniProtKB-SubCell"/>
</dbReference>
<evidence type="ECO:0000313" key="8">
    <source>
        <dbReference type="Proteomes" id="UP000672032"/>
    </source>
</evidence>
<comment type="subcellular location">
    <subcellularLocation>
        <location evidence="1">Mitochondrion</location>
    </subcellularLocation>
</comment>
<evidence type="ECO:0000259" key="6">
    <source>
        <dbReference type="SMART" id="SM01238"/>
    </source>
</evidence>
<dbReference type="InterPro" id="IPR013761">
    <property type="entry name" value="SAM/pointed_sf"/>
</dbReference>
<evidence type="ECO:0000256" key="3">
    <source>
        <dbReference type="ARBA" id="ARBA00023128"/>
    </source>
</evidence>
<dbReference type="InterPro" id="IPR039603">
    <property type="entry name" value="Ribosomal_mS41"/>
</dbReference>
<proteinExistence type="inferred from homology"/>
<dbReference type="Proteomes" id="UP000672032">
    <property type="component" value="Chromosome 1"/>
</dbReference>
<protein>
    <recommendedName>
        <fullName evidence="4">Small ribosomal subunit protein mS41</fullName>
    </recommendedName>
</protein>
<dbReference type="OrthoDB" id="18595at2759"/>
<gene>
    <name evidence="7" type="ORF">DSL72_003935</name>
</gene>
<dbReference type="InterPro" id="IPR019083">
    <property type="entry name" value="SAM_Ribosomal_mS41"/>
</dbReference>
<evidence type="ECO:0000256" key="2">
    <source>
        <dbReference type="ARBA" id="ARBA00010492"/>
    </source>
</evidence>
<dbReference type="PANTHER" id="PTHR28235">
    <property type="entry name" value="PROTEIN FYV4, MITOCHONDRIAL"/>
    <property type="match status" value="1"/>
</dbReference>
<sequence length="235" mass="26335">MILKPHQLRPIPSFLLPFADSTTSTQVRSLHHRVKAPPIPRPTPFVPNAQTFLTLIGRNLSQHASKIPTWKELFTLTSDQLREMGVEPPRSRRYLLRWREKFRKGEYGIGGDLQHIENGTAELRVVEVPSSDPRHRTATATSSPGHRKIVVNVPIGASAENKLAEQMVPVQGLRVKGAHTIIGPHVQPCKGGNAARIVIKEGLWEDRRGHKIDGGERRQAEVRAKRRGEEKRAAN</sequence>
<dbReference type="PANTHER" id="PTHR28235:SF1">
    <property type="entry name" value="SMALL RIBOSOMAL SUBUNIT PROTEIN MS41"/>
    <property type="match status" value="1"/>
</dbReference>
<keyword evidence="8" id="KW-1185">Reference proteome</keyword>